<accession>A0A336M304</accession>
<keyword evidence="3" id="KW-0106">Calcium</keyword>
<dbReference type="PANTHER" id="PTHR19961">
    <property type="entry name" value="FIMBRIN/PLASTIN"/>
    <property type="match status" value="1"/>
</dbReference>
<feature type="domain" description="EF-hand" evidence="7">
    <location>
        <begin position="20"/>
        <end position="55"/>
    </location>
</feature>
<dbReference type="PROSITE" id="PS50021">
    <property type="entry name" value="CH"/>
    <property type="match status" value="4"/>
</dbReference>
<dbReference type="PROSITE" id="PS00018">
    <property type="entry name" value="EF_HAND_1"/>
    <property type="match status" value="1"/>
</dbReference>
<dbReference type="SMART" id="SM00033">
    <property type="entry name" value="CH"/>
    <property type="match status" value="4"/>
</dbReference>
<feature type="domain" description="Calponin-homology (CH)" evidence="6">
    <location>
        <begin position="397"/>
        <end position="505"/>
    </location>
</feature>
<sequence length="659" mass="73961">MTEIEEVHQSSLDFEKEIEELRQVVREYCSEIDKNNDGCIDLSELKDALDNVGFKLPGYQIRQMMDELRKKSKMSNSGQLTYAEFEQICVDLKSKDVASTFGKNLSKREDIEKIGGLSDQSAAGTTHSVRNEEQLAFSDWINSNLGHDQDLKHLLPIDPEGKQLYEKIKDGILLCKIINHSCPDTIDERAINKKNLTVYTKFENLTLALVSSQAIGCNIVNIDAHDLAKGKQHLVLGLLWQIIRIGLFSHITLDHCPGLAGLLFDGERLEDLMKLSPEQILLRWVNHHLERAGVQRRCTNFQGDITDSEIYTHLLHQIAPQDADVTLEALSEHDQNQRAEKMLQQAAKLNCRAFVTPQDVVNGVYKLNLAFVANLFNNHPGLERPTEIDGLETIEETREEKTYRNWMNSMGVKPYVNWLYSDLADGLVIFQLFEVIKPGTVQWNRVHKKFTPMRKFMEKLENCNYAVELGKQLKFSLVGIAGNDLSEGNATLTLALIWQLMRAYTLTILSKLAQSGNPIVEKEIVQWANKKLSEAGKTSSIKGFQDSSIATGKQVIDLIDAIKPGSINYELVKDSGTPEDNIENAKYAVSMARKIGARVYALPEDITEVKPKMVMTLFACLMALDYVPNMDSVENNENNKNGTAAVVVTTNGDGAGDES</sequence>
<evidence type="ECO:0000313" key="8">
    <source>
        <dbReference type="EMBL" id="SSX22767.1"/>
    </source>
</evidence>
<dbReference type="InterPro" id="IPR036872">
    <property type="entry name" value="CH_dom_sf"/>
</dbReference>
<evidence type="ECO:0000259" key="7">
    <source>
        <dbReference type="PROSITE" id="PS50222"/>
    </source>
</evidence>
<organism evidence="8">
    <name type="scientific">Culicoides sonorensis</name>
    <name type="common">Biting midge</name>
    <dbReference type="NCBI Taxonomy" id="179676"/>
    <lineage>
        <taxon>Eukaryota</taxon>
        <taxon>Metazoa</taxon>
        <taxon>Ecdysozoa</taxon>
        <taxon>Arthropoda</taxon>
        <taxon>Hexapoda</taxon>
        <taxon>Insecta</taxon>
        <taxon>Pterygota</taxon>
        <taxon>Neoptera</taxon>
        <taxon>Endopterygota</taxon>
        <taxon>Diptera</taxon>
        <taxon>Nematocera</taxon>
        <taxon>Chironomoidea</taxon>
        <taxon>Ceratopogonidae</taxon>
        <taxon>Ceratopogoninae</taxon>
        <taxon>Culicoides</taxon>
        <taxon>Monoculicoides</taxon>
    </lineage>
</organism>
<dbReference type="Gene3D" id="1.10.238.10">
    <property type="entry name" value="EF-hand"/>
    <property type="match status" value="1"/>
</dbReference>
<feature type="region of interest" description="Disordered" evidence="5">
    <location>
        <begin position="637"/>
        <end position="659"/>
    </location>
</feature>
<keyword evidence="2" id="KW-0677">Repeat</keyword>
<dbReference type="AlphaFoldDB" id="A0A336M304"/>
<reference evidence="8" key="1">
    <citation type="submission" date="2018-07" db="EMBL/GenBank/DDBJ databases">
        <authorList>
            <person name="Quirk P.G."/>
            <person name="Krulwich T.A."/>
        </authorList>
    </citation>
    <scope>NUCLEOTIDE SEQUENCE</scope>
</reference>
<evidence type="ECO:0000256" key="4">
    <source>
        <dbReference type="ARBA" id="ARBA00023203"/>
    </source>
</evidence>
<dbReference type="FunFam" id="1.10.418.10:FF:000042">
    <property type="entry name" value="Fimbrin, putative"/>
    <property type="match status" value="1"/>
</dbReference>
<keyword evidence="1" id="KW-0479">Metal-binding</keyword>
<evidence type="ECO:0000256" key="3">
    <source>
        <dbReference type="ARBA" id="ARBA00022837"/>
    </source>
</evidence>
<dbReference type="GO" id="GO:0005884">
    <property type="term" value="C:actin filament"/>
    <property type="evidence" value="ECO:0007669"/>
    <property type="project" value="TreeGrafter"/>
</dbReference>
<feature type="compositionally biased region" description="Polar residues" evidence="5">
    <location>
        <begin position="637"/>
        <end position="652"/>
    </location>
</feature>
<dbReference type="InterPro" id="IPR001715">
    <property type="entry name" value="CH_dom"/>
</dbReference>
<dbReference type="InterPro" id="IPR001589">
    <property type="entry name" value="Actinin_actin-bd_CS"/>
</dbReference>
<dbReference type="VEuPathDB" id="VectorBase:CSON007497"/>
<protein>
    <submittedName>
        <fullName evidence="8">CSON007497 protein</fullName>
    </submittedName>
</protein>
<evidence type="ECO:0000256" key="5">
    <source>
        <dbReference type="SAM" id="MobiDB-lite"/>
    </source>
</evidence>
<proteinExistence type="predicted"/>
<keyword evidence="4" id="KW-0009">Actin-binding</keyword>
<dbReference type="FunFam" id="1.10.418.10:FF:000071">
    <property type="entry name" value="plastin-1 isoform X1"/>
    <property type="match status" value="1"/>
</dbReference>
<evidence type="ECO:0000256" key="1">
    <source>
        <dbReference type="ARBA" id="ARBA00022723"/>
    </source>
</evidence>
<feature type="domain" description="Calponin-homology (CH)" evidence="6">
    <location>
        <begin position="275"/>
        <end position="380"/>
    </location>
</feature>
<dbReference type="GO" id="GO:0005737">
    <property type="term" value="C:cytoplasm"/>
    <property type="evidence" value="ECO:0007669"/>
    <property type="project" value="TreeGrafter"/>
</dbReference>
<dbReference type="PROSITE" id="PS50222">
    <property type="entry name" value="EF_HAND_2"/>
    <property type="match status" value="1"/>
</dbReference>
<dbReference type="GO" id="GO:0051017">
    <property type="term" value="P:actin filament bundle assembly"/>
    <property type="evidence" value="ECO:0007669"/>
    <property type="project" value="InterPro"/>
</dbReference>
<evidence type="ECO:0000256" key="2">
    <source>
        <dbReference type="ARBA" id="ARBA00022737"/>
    </source>
</evidence>
<dbReference type="Pfam" id="PF00307">
    <property type="entry name" value="CH"/>
    <property type="match status" value="4"/>
</dbReference>
<dbReference type="CDD" id="cd21301">
    <property type="entry name" value="CH_PLS_rpt4"/>
    <property type="match status" value="1"/>
</dbReference>
<dbReference type="FunFam" id="1.10.418.10:FF:000066">
    <property type="entry name" value="plastin-1 isoform X2"/>
    <property type="match status" value="1"/>
</dbReference>
<dbReference type="CDD" id="cd21295">
    <property type="entry name" value="CH_PLS_rpt2"/>
    <property type="match status" value="1"/>
</dbReference>
<feature type="domain" description="Calponin-homology (CH)" evidence="6">
    <location>
        <begin position="518"/>
        <end position="626"/>
    </location>
</feature>
<dbReference type="SMART" id="SM00054">
    <property type="entry name" value="EFh"/>
    <property type="match status" value="1"/>
</dbReference>
<dbReference type="GO" id="GO:0051639">
    <property type="term" value="P:actin filament network formation"/>
    <property type="evidence" value="ECO:0007669"/>
    <property type="project" value="TreeGrafter"/>
</dbReference>
<dbReference type="FunFam" id="1.10.418.10:FF:000010">
    <property type="entry name" value="Plastin-3 isoform 1"/>
    <property type="match status" value="1"/>
</dbReference>
<dbReference type="PROSITE" id="PS00019">
    <property type="entry name" value="ACTININ_1"/>
    <property type="match status" value="1"/>
</dbReference>
<dbReference type="InterPro" id="IPR002048">
    <property type="entry name" value="EF_hand_dom"/>
</dbReference>
<name>A0A336M304_CULSO</name>
<dbReference type="GO" id="GO:0051015">
    <property type="term" value="F:actin filament binding"/>
    <property type="evidence" value="ECO:0007669"/>
    <property type="project" value="InterPro"/>
</dbReference>
<dbReference type="InterPro" id="IPR018247">
    <property type="entry name" value="EF_Hand_1_Ca_BS"/>
</dbReference>
<dbReference type="GO" id="GO:0032432">
    <property type="term" value="C:actin filament bundle"/>
    <property type="evidence" value="ECO:0007669"/>
    <property type="project" value="TreeGrafter"/>
</dbReference>
<dbReference type="CDD" id="cd21292">
    <property type="entry name" value="CH_PLS_rpt1"/>
    <property type="match status" value="1"/>
</dbReference>
<dbReference type="Gene3D" id="1.10.418.10">
    <property type="entry name" value="Calponin-like domain"/>
    <property type="match status" value="4"/>
</dbReference>
<dbReference type="FunFam" id="1.10.238.10:FF:000263">
    <property type="entry name" value="plastin-1 isoform X2"/>
    <property type="match status" value="1"/>
</dbReference>
<dbReference type="InterPro" id="IPR039959">
    <property type="entry name" value="Fimbrin/Plastin"/>
</dbReference>
<dbReference type="SUPFAM" id="SSF47473">
    <property type="entry name" value="EF-hand"/>
    <property type="match status" value="1"/>
</dbReference>
<dbReference type="InterPro" id="IPR011992">
    <property type="entry name" value="EF-hand-dom_pair"/>
</dbReference>
<dbReference type="OMA" id="WQLMRKN"/>
<dbReference type="CDD" id="cd21298">
    <property type="entry name" value="CH_PLS_rpt3"/>
    <property type="match status" value="1"/>
</dbReference>
<gene>
    <name evidence="8" type="primary">CSON007497</name>
</gene>
<evidence type="ECO:0000259" key="6">
    <source>
        <dbReference type="PROSITE" id="PS50021"/>
    </source>
</evidence>
<dbReference type="PROSITE" id="PS00020">
    <property type="entry name" value="ACTININ_2"/>
    <property type="match status" value="1"/>
</dbReference>
<feature type="domain" description="Calponin-homology (CH)" evidence="6">
    <location>
        <begin position="131"/>
        <end position="247"/>
    </location>
</feature>
<dbReference type="PANTHER" id="PTHR19961:SF18">
    <property type="entry name" value="FI19014P1"/>
    <property type="match status" value="1"/>
</dbReference>
<dbReference type="GO" id="GO:0005509">
    <property type="term" value="F:calcium ion binding"/>
    <property type="evidence" value="ECO:0007669"/>
    <property type="project" value="InterPro"/>
</dbReference>
<dbReference type="SUPFAM" id="SSF47576">
    <property type="entry name" value="Calponin-homology domain, CH-domain"/>
    <property type="match status" value="1"/>
</dbReference>
<dbReference type="CDD" id="cd00051">
    <property type="entry name" value="EFh"/>
    <property type="match status" value="1"/>
</dbReference>
<dbReference type="EMBL" id="UFQT01000283">
    <property type="protein sequence ID" value="SSX22767.1"/>
    <property type="molecule type" value="Genomic_DNA"/>
</dbReference>